<proteinExistence type="predicted"/>
<protein>
    <recommendedName>
        <fullName evidence="3">Secreted protein</fullName>
    </recommendedName>
</protein>
<accession>A0A9P5Y7S0</accession>
<dbReference type="OrthoDB" id="2884672at2759"/>
<dbReference type="Proteomes" id="UP000807353">
    <property type="component" value="Unassembled WGS sequence"/>
</dbReference>
<evidence type="ECO:0008006" key="3">
    <source>
        <dbReference type="Google" id="ProtNLM"/>
    </source>
</evidence>
<comment type="caution">
    <text evidence="1">The sequence shown here is derived from an EMBL/GenBank/DDBJ whole genome shotgun (WGS) entry which is preliminary data.</text>
</comment>
<dbReference type="AlphaFoldDB" id="A0A9P5Y7S0"/>
<name>A0A9P5Y7S0_9AGAR</name>
<evidence type="ECO:0000313" key="2">
    <source>
        <dbReference type="Proteomes" id="UP000807353"/>
    </source>
</evidence>
<organism evidence="1 2">
    <name type="scientific">Collybia nuda</name>
    <dbReference type="NCBI Taxonomy" id="64659"/>
    <lineage>
        <taxon>Eukaryota</taxon>
        <taxon>Fungi</taxon>
        <taxon>Dikarya</taxon>
        <taxon>Basidiomycota</taxon>
        <taxon>Agaricomycotina</taxon>
        <taxon>Agaricomycetes</taxon>
        <taxon>Agaricomycetidae</taxon>
        <taxon>Agaricales</taxon>
        <taxon>Tricholomatineae</taxon>
        <taxon>Clitocybaceae</taxon>
        <taxon>Collybia</taxon>
    </lineage>
</organism>
<sequence length="162" mass="17322">MYKSSSAYVEKRYRIPDRIHLIPSPDIQARKFYTFIMFSSTAKIAAIALLGLTTSANALGCYGSGPVYGDVSNNAGVIAGARNAACGFFAGSYPQGGVKDYCYTVGSNRINFEVRNNAGTTQSLSQSDCVAAMTIEMNACSHGSEQNHGSFYYYNDPNAGAC</sequence>
<reference evidence="1" key="1">
    <citation type="submission" date="2020-11" db="EMBL/GenBank/DDBJ databases">
        <authorList>
            <consortium name="DOE Joint Genome Institute"/>
            <person name="Ahrendt S."/>
            <person name="Riley R."/>
            <person name="Andreopoulos W."/>
            <person name="Labutti K."/>
            <person name="Pangilinan J."/>
            <person name="Ruiz-Duenas F.J."/>
            <person name="Barrasa J.M."/>
            <person name="Sanchez-Garcia M."/>
            <person name="Camarero S."/>
            <person name="Miyauchi S."/>
            <person name="Serrano A."/>
            <person name="Linde D."/>
            <person name="Babiker R."/>
            <person name="Drula E."/>
            <person name="Ayuso-Fernandez I."/>
            <person name="Pacheco R."/>
            <person name="Padilla G."/>
            <person name="Ferreira P."/>
            <person name="Barriuso J."/>
            <person name="Kellner H."/>
            <person name="Castanera R."/>
            <person name="Alfaro M."/>
            <person name="Ramirez L."/>
            <person name="Pisabarro A.G."/>
            <person name="Kuo A."/>
            <person name="Tritt A."/>
            <person name="Lipzen A."/>
            <person name="He G."/>
            <person name="Yan M."/>
            <person name="Ng V."/>
            <person name="Cullen D."/>
            <person name="Martin F."/>
            <person name="Rosso M.-N."/>
            <person name="Henrissat B."/>
            <person name="Hibbett D."/>
            <person name="Martinez A.T."/>
            <person name="Grigoriev I.V."/>
        </authorList>
    </citation>
    <scope>NUCLEOTIDE SEQUENCE</scope>
    <source>
        <strain evidence="1">CBS 247.69</strain>
    </source>
</reference>
<gene>
    <name evidence="1" type="ORF">BDZ94DRAFT_1308459</name>
</gene>
<keyword evidence="2" id="KW-1185">Reference proteome</keyword>
<dbReference type="EMBL" id="MU150259">
    <property type="protein sequence ID" value="KAF9463739.1"/>
    <property type="molecule type" value="Genomic_DNA"/>
</dbReference>
<evidence type="ECO:0000313" key="1">
    <source>
        <dbReference type="EMBL" id="KAF9463739.1"/>
    </source>
</evidence>